<dbReference type="SUPFAM" id="SSF53383">
    <property type="entry name" value="PLP-dependent transferases"/>
    <property type="match status" value="1"/>
</dbReference>
<comment type="caution">
    <text evidence="6">The sequence shown here is derived from an EMBL/GenBank/DDBJ whole genome shotgun (WGS) entry which is preliminary data.</text>
</comment>
<reference evidence="6 7" key="1">
    <citation type="journal article" date="2020" name="ISME J.">
        <title>Uncovering the hidden diversity of litter-decomposition mechanisms in mushroom-forming fungi.</title>
        <authorList>
            <person name="Floudas D."/>
            <person name="Bentzer J."/>
            <person name="Ahren D."/>
            <person name="Johansson T."/>
            <person name="Persson P."/>
            <person name="Tunlid A."/>
        </authorList>
    </citation>
    <scope>NUCLEOTIDE SEQUENCE [LARGE SCALE GENOMIC DNA]</scope>
    <source>
        <strain evidence="6 7">CBS 101986</strain>
    </source>
</reference>
<feature type="region of interest" description="Disordered" evidence="4">
    <location>
        <begin position="743"/>
        <end position="770"/>
    </location>
</feature>
<dbReference type="Proteomes" id="UP000567179">
    <property type="component" value="Unassembled WGS sequence"/>
</dbReference>
<dbReference type="OrthoDB" id="424974at2759"/>
<evidence type="ECO:0000256" key="1">
    <source>
        <dbReference type="ARBA" id="ARBA00001933"/>
    </source>
</evidence>
<dbReference type="Pfam" id="PF04082">
    <property type="entry name" value="Fungal_trans"/>
    <property type="match status" value="1"/>
</dbReference>
<evidence type="ECO:0000259" key="5">
    <source>
        <dbReference type="SMART" id="SM00906"/>
    </source>
</evidence>
<dbReference type="GO" id="GO:0008270">
    <property type="term" value="F:zinc ion binding"/>
    <property type="evidence" value="ECO:0007669"/>
    <property type="project" value="InterPro"/>
</dbReference>
<dbReference type="Gene3D" id="3.90.1150.10">
    <property type="entry name" value="Aspartate Aminotransferase, domain 1"/>
    <property type="match status" value="1"/>
</dbReference>
<dbReference type="GO" id="GO:0030170">
    <property type="term" value="F:pyridoxal phosphate binding"/>
    <property type="evidence" value="ECO:0007669"/>
    <property type="project" value="InterPro"/>
</dbReference>
<dbReference type="CDD" id="cd12148">
    <property type="entry name" value="fungal_TF_MHR"/>
    <property type="match status" value="1"/>
</dbReference>
<sequence>MSKFAVDVRLYAQTVAFRRVKEHADTSQLHTKIAEMGQRIRQLEDALAIFQSGVSNEVHPLLREELLSIKFGPEKGYVPEKEPPARKESMEYAIDAFGTMTLGEGGEGKYFGPSAGSEASFCLHRANTLFMAGADLAQPNDEDWYQPVSLEITRLSASFPFGTDEQIDKPMEFLFDHLPPEPRAWSLCETYMEQATWAFRPIKRDELIDDILSPIYKVMKAKQTTGSYPSHSVAAHTLGTLFLVFACGALVDLTLEPYNKEADLYYHLARACLSLRSVFDSPNVSTVQAVLLMASYHGNAGKRYTMDSSLGLHRDSSRWKMSPKTVQRRRVLFWEIFSAELFYSLATGRPPSIRLSYIDCEFPEDDEATLDENGKELVGYYRWKYEFTRDILAPVVELTLTAQTPTYQTILDLDRKLREKTFFPHLNAFISTEDEEITPSLYMKRFFAQAMLDHPMNPLQSPFAPSFLATYRCASGIIKSSLNHYDRFPELCGRWWGCIVTRSPSSSMASSAFIELGLACDLFEKGAVHSRRARSGLAILYKMREKAFQVFSQFRTGNGNPSRVLSVDKPDYGDDELALFGGQTRVLVSKLLSSSRHHRKRTSSSPAHSPHSSEGSEPRFTPANDMHKEVHPSLVEYLSMFPPQPQGTPQTRSPSDAGVNTLYDHQSPSHNMADHQQQQSQLQHQQQLPPQQNQQQQQESQQPGSRLQSPVDRSNMWQNWSLFTPLSGPSTNYQNVQQSDMTAYGPQPQYLTEPESASHQNADGVPPIKTDPSEASLVDLGMMMAGESGMDEQWMSFMRDTGLLDAGAQMQQQNGQGASNGDRGRRELQHSGDILCHDSHTKTEISTTSYSATTMANKLLKLKGTDLIHGDSKLAGNEVAPSISVSTTFRAPNAIENPNFDLADLDLRNPTQHIYSRYTQQVSTRVEHILSKINDGYALTYASGLAASYAALVFLRPKRIAIRGGYHGCHATIEVYKKSQGVTIDVIDLDAPYRAGDLCWLETPLNPTGESRDIQYYADKIHKVGGKLLVDSTFGPPPLQYPFRFGADVILHSGTKYFGGHSDLLSGVLVVKTLEEWKTLHVDRTYLGSMMGSLESWLLLRSLRTLHLRVPRQSASATVLALWLDSIAKTPAGKTYDGVPGGVIKQVWHSSLQGIDGRGFDPKKQMQGGWNATFSILFTKPEHAKQFPHILSYFVPATSLGGVESLVEHRIMSDPSSDPRLIRLSIGVEDVDDLKADIQQALTKLASSKAKL</sequence>
<dbReference type="GO" id="GO:0003677">
    <property type="term" value="F:DNA binding"/>
    <property type="evidence" value="ECO:0007669"/>
    <property type="project" value="InterPro"/>
</dbReference>
<evidence type="ECO:0000256" key="4">
    <source>
        <dbReference type="SAM" id="MobiDB-lite"/>
    </source>
</evidence>
<comment type="cofactor">
    <cofactor evidence="1">
        <name>pyridoxal 5'-phosphate</name>
        <dbReference type="ChEBI" id="CHEBI:597326"/>
    </cofactor>
</comment>
<dbReference type="InterPro" id="IPR054542">
    <property type="entry name" value="Cys_met_metab_PP"/>
</dbReference>
<dbReference type="GO" id="GO:0005737">
    <property type="term" value="C:cytoplasm"/>
    <property type="evidence" value="ECO:0007669"/>
    <property type="project" value="TreeGrafter"/>
</dbReference>
<feature type="domain" description="Xylanolytic transcriptional activator regulatory" evidence="5">
    <location>
        <begin position="283"/>
        <end position="369"/>
    </location>
</feature>
<dbReference type="GO" id="GO:0006351">
    <property type="term" value="P:DNA-templated transcription"/>
    <property type="evidence" value="ECO:0007669"/>
    <property type="project" value="InterPro"/>
</dbReference>
<keyword evidence="2" id="KW-0663">Pyridoxal phosphate</keyword>
<dbReference type="InterPro" id="IPR015422">
    <property type="entry name" value="PyrdxlP-dep_Trfase_small"/>
</dbReference>
<evidence type="ECO:0000256" key="2">
    <source>
        <dbReference type="ARBA" id="ARBA00022898"/>
    </source>
</evidence>
<evidence type="ECO:0000313" key="6">
    <source>
        <dbReference type="EMBL" id="KAF5322697.1"/>
    </source>
</evidence>
<dbReference type="InterPro" id="IPR015421">
    <property type="entry name" value="PyrdxlP-dep_Trfase_major"/>
</dbReference>
<dbReference type="Pfam" id="PF01053">
    <property type="entry name" value="Cys_Met_Meta_PP"/>
    <property type="match status" value="1"/>
</dbReference>
<accession>A0A8H5BG35</accession>
<feature type="region of interest" description="Disordered" evidence="4">
    <location>
        <begin position="592"/>
        <end position="625"/>
    </location>
</feature>
<feature type="compositionally biased region" description="Low complexity" evidence="4">
    <location>
        <begin position="603"/>
        <end position="615"/>
    </location>
</feature>
<organism evidence="6 7">
    <name type="scientific">Psilocybe cf. subviscida</name>
    <dbReference type="NCBI Taxonomy" id="2480587"/>
    <lineage>
        <taxon>Eukaryota</taxon>
        <taxon>Fungi</taxon>
        <taxon>Dikarya</taxon>
        <taxon>Basidiomycota</taxon>
        <taxon>Agaricomycotina</taxon>
        <taxon>Agaricomycetes</taxon>
        <taxon>Agaricomycetidae</taxon>
        <taxon>Agaricales</taxon>
        <taxon>Agaricineae</taxon>
        <taxon>Strophariaceae</taxon>
        <taxon>Psilocybe</taxon>
    </lineage>
</organism>
<gene>
    <name evidence="6" type="ORF">D9619_000451</name>
</gene>
<dbReference type="InterPro" id="IPR000277">
    <property type="entry name" value="Cys/Met-Metab_PyrdxlP-dep_enz"/>
</dbReference>
<dbReference type="PANTHER" id="PTHR11808">
    <property type="entry name" value="TRANS-SULFURATION ENZYME FAMILY MEMBER"/>
    <property type="match status" value="1"/>
</dbReference>
<dbReference type="Gene3D" id="3.40.640.10">
    <property type="entry name" value="Type I PLP-dependent aspartate aminotransferase-like (Major domain)"/>
    <property type="match status" value="1"/>
</dbReference>
<dbReference type="AlphaFoldDB" id="A0A8H5BG35"/>
<dbReference type="InterPro" id="IPR015424">
    <property type="entry name" value="PyrdxlP-dep_Trfase"/>
</dbReference>
<keyword evidence="7" id="KW-1185">Reference proteome</keyword>
<evidence type="ECO:0000256" key="3">
    <source>
        <dbReference type="ARBA" id="ARBA00023242"/>
    </source>
</evidence>
<proteinExistence type="predicted"/>
<dbReference type="InterPro" id="IPR007219">
    <property type="entry name" value="XnlR_reg_dom"/>
</dbReference>
<dbReference type="GO" id="GO:0016846">
    <property type="term" value="F:carbon-sulfur lyase activity"/>
    <property type="evidence" value="ECO:0007669"/>
    <property type="project" value="TreeGrafter"/>
</dbReference>
<dbReference type="SMART" id="SM00906">
    <property type="entry name" value="Fungal_trans"/>
    <property type="match status" value="1"/>
</dbReference>
<protein>
    <recommendedName>
        <fullName evidence="5">Xylanolytic transcriptional activator regulatory domain-containing protein</fullName>
    </recommendedName>
</protein>
<feature type="region of interest" description="Disordered" evidence="4">
    <location>
        <begin position="639"/>
        <end position="711"/>
    </location>
</feature>
<dbReference type="GO" id="GO:0019346">
    <property type="term" value="P:transsulfuration"/>
    <property type="evidence" value="ECO:0007669"/>
    <property type="project" value="InterPro"/>
</dbReference>
<dbReference type="PANTHER" id="PTHR11808:SF35">
    <property type="entry name" value="CYSTATHIONINE GAMMA-SYNTHASE (AFU_ORTHOLOGUE AFUA_7G01590)"/>
    <property type="match status" value="1"/>
</dbReference>
<dbReference type="EMBL" id="JAACJJ010000028">
    <property type="protein sequence ID" value="KAF5322697.1"/>
    <property type="molecule type" value="Genomic_DNA"/>
</dbReference>
<dbReference type="PROSITE" id="PS00868">
    <property type="entry name" value="CYS_MET_METAB_PP"/>
    <property type="match status" value="1"/>
</dbReference>
<keyword evidence="3" id="KW-0539">Nucleus</keyword>
<feature type="compositionally biased region" description="Low complexity" evidence="4">
    <location>
        <begin position="676"/>
        <end position="708"/>
    </location>
</feature>
<evidence type="ECO:0000313" key="7">
    <source>
        <dbReference type="Proteomes" id="UP000567179"/>
    </source>
</evidence>
<name>A0A8H5BG35_9AGAR</name>